<organism evidence="1 2">
    <name type="scientific">Haloarcula rubra</name>
    <dbReference type="NCBI Taxonomy" id="2487747"/>
    <lineage>
        <taxon>Archaea</taxon>
        <taxon>Methanobacteriati</taxon>
        <taxon>Methanobacteriota</taxon>
        <taxon>Stenosarchaea group</taxon>
        <taxon>Halobacteria</taxon>
        <taxon>Halobacteriales</taxon>
        <taxon>Haloarculaceae</taxon>
        <taxon>Haloarcula</taxon>
    </lineage>
</organism>
<comment type="caution">
    <text evidence="1">The sequence shown here is derived from an EMBL/GenBank/DDBJ whole genome shotgun (WGS) entry which is preliminary data.</text>
</comment>
<dbReference type="EMBL" id="RKLR01000007">
    <property type="protein sequence ID" value="MBX0324596.1"/>
    <property type="molecule type" value="Genomic_DNA"/>
</dbReference>
<evidence type="ECO:0000313" key="1">
    <source>
        <dbReference type="EMBL" id="MBX0324596.1"/>
    </source>
</evidence>
<evidence type="ECO:0008006" key="3">
    <source>
        <dbReference type="Google" id="ProtNLM"/>
    </source>
</evidence>
<reference evidence="1 2" key="1">
    <citation type="submission" date="2021-06" db="EMBL/GenBank/DDBJ databases">
        <title>Halomicroarcula sp. a new haloarchaeum isolated from saline soil.</title>
        <authorList>
            <person name="Duran-Viseras A."/>
            <person name="Sanchez-Porro C."/>
            <person name="Ventosa A."/>
        </authorList>
    </citation>
    <scope>NUCLEOTIDE SEQUENCE [LARGE SCALE GENOMIC DNA]</scope>
    <source>
        <strain evidence="1 2">F13</strain>
    </source>
</reference>
<dbReference type="AlphaFoldDB" id="A0AAW4PTI5"/>
<keyword evidence="2" id="KW-1185">Reference proteome</keyword>
<dbReference type="Proteomes" id="UP001430377">
    <property type="component" value="Unassembled WGS sequence"/>
</dbReference>
<gene>
    <name evidence="1" type="ORF">EGH21_16325</name>
</gene>
<evidence type="ECO:0000313" key="2">
    <source>
        <dbReference type="Proteomes" id="UP001430377"/>
    </source>
</evidence>
<accession>A0AAW4PTI5</accession>
<protein>
    <recommendedName>
        <fullName evidence="3">DUF1427 family protein</fullName>
    </recommendedName>
</protein>
<name>A0AAW4PTI5_9EURY</name>
<sequence length="56" mass="5656">MQSVSLVGAALTVAGILGYALGVTTPYPGRSFSMTALMLGLTVLAVGRSNRPEGDS</sequence>
<proteinExistence type="predicted"/>
<dbReference type="RefSeq" id="WP_220619549.1">
    <property type="nucleotide sequence ID" value="NZ_RKLR01000007.1"/>
</dbReference>